<comment type="pathway">
    <text evidence="7">Purine metabolism; AMP biosynthesis via salvage pathway; AMP from ADP: step 1/1.</text>
</comment>
<keyword evidence="4 7" id="KW-0547">Nucleotide-binding</keyword>
<evidence type="ECO:0000256" key="2">
    <source>
        <dbReference type="ARBA" id="ARBA00022723"/>
    </source>
</evidence>
<dbReference type="HAMAP" id="MF_00235">
    <property type="entry name" value="Adenylate_kinase_Adk"/>
    <property type="match status" value="1"/>
</dbReference>
<dbReference type="NCBIfam" id="NF001381">
    <property type="entry name" value="PRK00279.1-3"/>
    <property type="match status" value="1"/>
</dbReference>
<accession>A0ABS1T9B8</accession>
<evidence type="ECO:0000256" key="1">
    <source>
        <dbReference type="ARBA" id="ARBA00022679"/>
    </source>
</evidence>
<dbReference type="RefSeq" id="WP_202748522.1">
    <property type="nucleotide sequence ID" value="NZ_JAESWC010000002.1"/>
</dbReference>
<evidence type="ECO:0000256" key="8">
    <source>
        <dbReference type="RuleBase" id="RU003330"/>
    </source>
</evidence>
<feature type="binding site" evidence="7">
    <location>
        <position position="160"/>
    </location>
    <ligand>
        <name>AMP</name>
        <dbReference type="ChEBI" id="CHEBI:456215"/>
    </ligand>
</feature>
<comment type="catalytic activity">
    <reaction evidence="7 9">
        <text>AMP + ATP = 2 ADP</text>
        <dbReference type="Rhea" id="RHEA:12973"/>
        <dbReference type="ChEBI" id="CHEBI:30616"/>
        <dbReference type="ChEBI" id="CHEBI:456215"/>
        <dbReference type="ChEBI" id="CHEBI:456216"/>
        <dbReference type="EC" id="2.7.4.3"/>
    </reaction>
</comment>
<dbReference type="EC" id="2.7.4.3" evidence="7 9"/>
<reference evidence="11 12" key="1">
    <citation type="submission" date="2021-01" db="EMBL/GenBank/DDBJ databases">
        <title>Genome public.</title>
        <authorList>
            <person name="Liu C."/>
            <person name="Sun Q."/>
        </authorList>
    </citation>
    <scope>NUCLEOTIDE SEQUENCE [LARGE SCALE GENOMIC DNA]</scope>
    <source>
        <strain evidence="11 12">YIM B02515</strain>
    </source>
</reference>
<keyword evidence="1 7" id="KW-0808">Transferase</keyword>
<keyword evidence="12" id="KW-1185">Reference proteome</keyword>
<feature type="binding site" evidence="7">
    <location>
        <position position="133"/>
    </location>
    <ligand>
        <name>Zn(2+)</name>
        <dbReference type="ChEBI" id="CHEBI:29105"/>
        <note>structural</note>
    </ligand>
</feature>
<protein>
    <recommendedName>
        <fullName evidence="7 9">Adenylate kinase</fullName>
        <shortName evidence="7">AK</shortName>
        <ecNumber evidence="7 9">2.7.4.3</ecNumber>
    </recommendedName>
    <alternativeName>
        <fullName evidence="7">ATP-AMP transphosphorylase</fullName>
    </alternativeName>
    <alternativeName>
        <fullName evidence="7">ATP:AMP phosphotransferase</fullName>
    </alternativeName>
    <alternativeName>
        <fullName evidence="7">Adenylate monophosphate kinase</fullName>
    </alternativeName>
</protein>
<dbReference type="Proteomes" id="UP000632377">
    <property type="component" value="Unassembled WGS sequence"/>
</dbReference>
<feature type="binding site" evidence="7">
    <location>
        <begin position="57"/>
        <end position="59"/>
    </location>
    <ligand>
        <name>AMP</name>
        <dbReference type="ChEBI" id="CHEBI:456215"/>
    </ligand>
</feature>
<keyword evidence="2 7" id="KW-0479">Metal-binding</keyword>
<feature type="binding site" evidence="7">
    <location>
        <position position="127"/>
    </location>
    <ligand>
        <name>ATP</name>
        <dbReference type="ChEBI" id="CHEBI:30616"/>
    </ligand>
</feature>
<feature type="binding site" evidence="7">
    <location>
        <begin position="10"/>
        <end position="15"/>
    </location>
    <ligand>
        <name>ATP</name>
        <dbReference type="ChEBI" id="CHEBI:30616"/>
    </ligand>
</feature>
<comment type="subunit">
    <text evidence="7 9">Monomer.</text>
</comment>
<feature type="binding site" evidence="7">
    <location>
        <position position="171"/>
    </location>
    <ligand>
        <name>AMP</name>
        <dbReference type="ChEBI" id="CHEBI:456215"/>
    </ligand>
</feature>
<dbReference type="CDD" id="cd01428">
    <property type="entry name" value="ADK"/>
    <property type="match status" value="1"/>
</dbReference>
<feature type="binding site" evidence="7">
    <location>
        <position position="31"/>
    </location>
    <ligand>
        <name>AMP</name>
        <dbReference type="ChEBI" id="CHEBI:456215"/>
    </ligand>
</feature>
<feature type="binding site" evidence="7">
    <location>
        <position position="153"/>
    </location>
    <ligand>
        <name>Zn(2+)</name>
        <dbReference type="ChEBI" id="CHEBI:29105"/>
        <note>structural</note>
    </ligand>
</feature>
<feature type="binding site" evidence="7">
    <location>
        <position position="130"/>
    </location>
    <ligand>
        <name>Zn(2+)</name>
        <dbReference type="ChEBI" id="CHEBI:29105"/>
        <note>structural</note>
    </ligand>
</feature>
<feature type="domain" description="Adenylate kinase active site lid" evidence="10">
    <location>
        <begin position="127"/>
        <end position="162"/>
    </location>
</feature>
<evidence type="ECO:0000256" key="5">
    <source>
        <dbReference type="ARBA" id="ARBA00022777"/>
    </source>
</evidence>
<comment type="caution">
    <text evidence="11">The sequence shown here is derived from an EMBL/GenBank/DDBJ whole genome shotgun (WGS) entry which is preliminary data.</text>
</comment>
<dbReference type="Gene3D" id="3.40.50.300">
    <property type="entry name" value="P-loop containing nucleotide triphosphate hydrolases"/>
    <property type="match status" value="1"/>
</dbReference>
<dbReference type="InterPro" id="IPR033690">
    <property type="entry name" value="Adenylat_kinase_CS"/>
</dbReference>
<comment type="domain">
    <text evidence="7">Consists of three domains, a large central CORE domain and two small peripheral domains, NMPbind and LID, which undergo movements during catalysis. The LID domain closes over the site of phosphoryl transfer upon ATP binding. Assembling and dissambling the active center during each catalytic cycle provides an effective means to prevent ATP hydrolysis. Some bacteria have evolved a zinc-coordinating structure that stabilizes the LID domain.</text>
</comment>
<keyword evidence="6 7" id="KW-0862">Zinc</keyword>
<keyword evidence="3 7" id="KW-0545">Nucleotide biosynthesis</keyword>
<dbReference type="PANTHER" id="PTHR23359">
    <property type="entry name" value="NUCLEOTIDE KINASE"/>
    <property type="match status" value="1"/>
</dbReference>
<feature type="region of interest" description="NMP" evidence="7">
    <location>
        <begin position="30"/>
        <end position="59"/>
    </location>
</feature>
<feature type="binding site" evidence="7">
    <location>
        <begin position="85"/>
        <end position="88"/>
    </location>
    <ligand>
        <name>AMP</name>
        <dbReference type="ChEBI" id="CHEBI:456215"/>
    </ligand>
</feature>
<dbReference type="GO" id="GO:0004017">
    <property type="term" value="F:AMP kinase activity"/>
    <property type="evidence" value="ECO:0007669"/>
    <property type="project" value="UniProtKB-EC"/>
</dbReference>
<evidence type="ECO:0000259" key="10">
    <source>
        <dbReference type="Pfam" id="PF05191"/>
    </source>
</evidence>
<keyword evidence="7 9" id="KW-0067">ATP-binding</keyword>
<feature type="region of interest" description="LID" evidence="7">
    <location>
        <begin position="126"/>
        <end position="163"/>
    </location>
</feature>
<comment type="subcellular location">
    <subcellularLocation>
        <location evidence="7 9">Cytoplasm</location>
    </subcellularLocation>
</comment>
<comment type="similarity">
    <text evidence="7 8">Belongs to the adenylate kinase family.</text>
</comment>
<dbReference type="SUPFAM" id="SSF52540">
    <property type="entry name" value="P-loop containing nucleoside triphosphate hydrolases"/>
    <property type="match status" value="1"/>
</dbReference>
<dbReference type="NCBIfam" id="TIGR01351">
    <property type="entry name" value="adk"/>
    <property type="match status" value="1"/>
</dbReference>
<feature type="binding site" evidence="7">
    <location>
        <position position="199"/>
    </location>
    <ligand>
        <name>ATP</name>
        <dbReference type="ChEBI" id="CHEBI:30616"/>
    </ligand>
</feature>
<keyword evidence="5 7" id="KW-0418">Kinase</keyword>
<dbReference type="InterPro" id="IPR007862">
    <property type="entry name" value="Adenylate_kinase_lid-dom"/>
</dbReference>
<evidence type="ECO:0000256" key="6">
    <source>
        <dbReference type="ARBA" id="ARBA00022833"/>
    </source>
</evidence>
<feature type="binding site" evidence="7">
    <location>
        <position position="92"/>
    </location>
    <ligand>
        <name>AMP</name>
        <dbReference type="ChEBI" id="CHEBI:456215"/>
    </ligand>
</feature>
<gene>
    <name evidence="7" type="primary">adk</name>
    <name evidence="11" type="ORF">JK636_09225</name>
</gene>
<proteinExistence type="inferred from homology"/>
<evidence type="ECO:0000256" key="7">
    <source>
        <dbReference type="HAMAP-Rule" id="MF_00235"/>
    </source>
</evidence>
<keyword evidence="7" id="KW-0963">Cytoplasm</keyword>
<dbReference type="PROSITE" id="PS00113">
    <property type="entry name" value="ADENYLATE_KINASE"/>
    <property type="match status" value="1"/>
</dbReference>
<organism evidence="11 12">
    <name type="scientific">Clostridium rhizosphaerae</name>
    <dbReference type="NCBI Taxonomy" id="2803861"/>
    <lineage>
        <taxon>Bacteria</taxon>
        <taxon>Bacillati</taxon>
        <taxon>Bacillota</taxon>
        <taxon>Clostridia</taxon>
        <taxon>Eubacteriales</taxon>
        <taxon>Clostridiaceae</taxon>
        <taxon>Clostridium</taxon>
    </lineage>
</organism>
<dbReference type="EMBL" id="JAESWC010000002">
    <property type="protein sequence ID" value="MBL4935940.1"/>
    <property type="molecule type" value="Genomic_DNA"/>
</dbReference>
<evidence type="ECO:0000256" key="3">
    <source>
        <dbReference type="ARBA" id="ARBA00022727"/>
    </source>
</evidence>
<dbReference type="InterPro" id="IPR027417">
    <property type="entry name" value="P-loop_NTPase"/>
</dbReference>
<feature type="binding site" evidence="7">
    <location>
        <position position="36"/>
    </location>
    <ligand>
        <name>AMP</name>
        <dbReference type="ChEBI" id="CHEBI:456215"/>
    </ligand>
</feature>
<dbReference type="InterPro" id="IPR006259">
    <property type="entry name" value="Adenyl_kin_sub"/>
</dbReference>
<sequence length="215" mass="23992">MRIVLLGAPGSGKGTQAKLICDYLKIPHISTGDLFRAQIRDNTPLGIKANEYIQKGDLVPDELTISVVKESFNKEENKGGFLLDGFPRNLHQAKTLQLILAENKQYLDKAYLINVSKDTVLERIAGRRFCSNCGASYHVSFNPSKLKDKCEACGGTLIHRNDDEEHIVLDRLTVYNKSIQPVLNYYKELGILETIEGNADANDIFYDICSSLKAV</sequence>
<feature type="binding site" evidence="7">
    <location>
        <position position="150"/>
    </location>
    <ligand>
        <name>Zn(2+)</name>
        <dbReference type="ChEBI" id="CHEBI:29105"/>
        <note>structural</note>
    </ligand>
</feature>
<evidence type="ECO:0000256" key="9">
    <source>
        <dbReference type="RuleBase" id="RU003331"/>
    </source>
</evidence>
<evidence type="ECO:0000313" key="12">
    <source>
        <dbReference type="Proteomes" id="UP000632377"/>
    </source>
</evidence>
<evidence type="ECO:0000256" key="4">
    <source>
        <dbReference type="ARBA" id="ARBA00022741"/>
    </source>
</evidence>
<dbReference type="Pfam" id="PF00406">
    <property type="entry name" value="ADK"/>
    <property type="match status" value="1"/>
</dbReference>
<dbReference type="PRINTS" id="PR00094">
    <property type="entry name" value="ADENYLTKNASE"/>
</dbReference>
<dbReference type="Pfam" id="PF05191">
    <property type="entry name" value="ADK_lid"/>
    <property type="match status" value="1"/>
</dbReference>
<dbReference type="NCBIfam" id="NF001380">
    <property type="entry name" value="PRK00279.1-2"/>
    <property type="match status" value="1"/>
</dbReference>
<dbReference type="InterPro" id="IPR000850">
    <property type="entry name" value="Adenylat/UMP-CMP_kin"/>
</dbReference>
<name>A0ABS1T9B8_9CLOT</name>
<evidence type="ECO:0000313" key="11">
    <source>
        <dbReference type="EMBL" id="MBL4935940.1"/>
    </source>
</evidence>
<feature type="binding site" evidence="7">
    <location>
        <begin position="136"/>
        <end position="137"/>
    </location>
    <ligand>
        <name>ATP</name>
        <dbReference type="ChEBI" id="CHEBI:30616"/>
    </ligand>
</feature>
<comment type="function">
    <text evidence="7">Catalyzes the reversible transfer of the terminal phosphate group between ATP and AMP. Plays an important role in cellular energy homeostasis and in adenine nucleotide metabolism.</text>
</comment>